<name>A0A0T5XWY6_MYCTX</name>
<dbReference type="EMBL" id="CSAD01000197">
    <property type="protein sequence ID" value="COV37824.1"/>
    <property type="molecule type" value="Genomic_DNA"/>
</dbReference>
<evidence type="ECO:0000313" key="7">
    <source>
        <dbReference type="EMBL" id="COV37824.1"/>
    </source>
</evidence>
<evidence type="ECO:0000313" key="3">
    <source>
        <dbReference type="EMBL" id="CKR16645.1"/>
    </source>
</evidence>
<dbReference type="EMBL" id="CSAE01000684">
    <property type="protein sequence ID" value="COW76229.1"/>
    <property type="molecule type" value="Genomic_DNA"/>
</dbReference>
<evidence type="ECO:0000313" key="18">
    <source>
        <dbReference type="Proteomes" id="UP000050164"/>
    </source>
</evidence>
<organism evidence="8 10">
    <name type="scientific">Mycobacterium tuberculosis</name>
    <dbReference type="NCBI Taxonomy" id="1773"/>
    <lineage>
        <taxon>Bacteria</taxon>
        <taxon>Bacillati</taxon>
        <taxon>Actinomycetota</taxon>
        <taxon>Actinomycetes</taxon>
        <taxon>Mycobacteriales</taxon>
        <taxon>Mycobacteriaceae</taxon>
        <taxon>Mycobacterium</taxon>
        <taxon>Mycobacterium tuberculosis complex</taxon>
    </lineage>
</organism>
<dbReference type="AlphaFoldDB" id="A0A0T5XWY6"/>
<dbReference type="Proteomes" id="UP000048948">
    <property type="component" value="Unassembled WGS sequence"/>
</dbReference>
<evidence type="ECO:0000313" key="4">
    <source>
        <dbReference type="EMBL" id="CKS59139.1"/>
    </source>
</evidence>
<evidence type="ECO:0000313" key="17">
    <source>
        <dbReference type="Proteomes" id="UP000049023"/>
    </source>
</evidence>
<evidence type="ECO:0000313" key="16">
    <source>
        <dbReference type="Proteomes" id="UP000048948"/>
    </source>
</evidence>
<dbReference type="EMBL" id="CQQC01000837">
    <property type="protein sequence ID" value="CNV44548.1"/>
    <property type="molecule type" value="Genomic_DNA"/>
</dbReference>
<dbReference type="EMBL" id="CNFT01000128">
    <property type="protein sequence ID" value="CKR16645.1"/>
    <property type="molecule type" value="Genomic_DNA"/>
</dbReference>
<dbReference type="Proteomes" id="UP000048289">
    <property type="component" value="Unassembled WGS sequence"/>
</dbReference>
<evidence type="ECO:0000313" key="2">
    <source>
        <dbReference type="EMBL" id="CFR76541.1"/>
    </source>
</evidence>
<evidence type="ECO:0000313" key="6">
    <source>
        <dbReference type="EMBL" id="CNV44548.1"/>
    </source>
</evidence>
<reference evidence="10 11" key="1">
    <citation type="submission" date="2015-03" db="EMBL/GenBank/DDBJ databases">
        <authorList>
            <consortium name="Pathogen Informatics"/>
        </authorList>
    </citation>
    <scope>NUCLEOTIDE SEQUENCE [LARGE SCALE GENOMIC DNA]</scope>
    <source>
        <strain evidence="5 16">Bir 172</strain>
        <strain evidence="3 18">Bir 185</strain>
        <strain evidence="4 17">Bir 187</strain>
        <strain evidence="2 14">C09601061</strain>
        <strain evidence="6 11">D00501624</strain>
        <strain evidence="7 13">G09801536</strain>
        <strain evidence="1 15">G09901357</strain>
        <strain evidence="10">K00500041</strain>
        <strain evidence="9 12">M09401471</strain>
    </source>
</reference>
<dbReference type="Proteomes" id="UP000050164">
    <property type="component" value="Unassembled WGS sequence"/>
</dbReference>
<dbReference type="Proteomes" id="UP000044938">
    <property type="component" value="Unassembled WGS sequence"/>
</dbReference>
<dbReference type="PATRIC" id="fig|1773.2322.peg.3009"/>
<accession>A0A0T5XWY6</accession>
<dbReference type="EMBL" id="CNFU01000832">
    <property type="protein sequence ID" value="CKS59139.1"/>
    <property type="molecule type" value="Genomic_DNA"/>
</dbReference>
<protein>
    <submittedName>
        <fullName evidence="8">Uncharacterized protein</fullName>
    </submittedName>
</protein>
<evidence type="ECO:0000313" key="10">
    <source>
        <dbReference type="Proteomes" id="UP000038802"/>
    </source>
</evidence>
<evidence type="ECO:0000313" key="8">
    <source>
        <dbReference type="EMBL" id="COW76229.1"/>
    </source>
</evidence>
<dbReference type="Proteomes" id="UP000049023">
    <property type="component" value="Unassembled WGS sequence"/>
</dbReference>
<dbReference type="Proteomes" id="UP000038802">
    <property type="component" value="Unassembled WGS sequence"/>
</dbReference>
<reference evidence="8" key="2">
    <citation type="submission" date="2015-03" db="EMBL/GenBank/DDBJ databases">
        <authorList>
            <person name="Murphy D."/>
        </authorList>
    </citation>
    <scope>NUCLEOTIDE SEQUENCE [LARGE SCALE GENOMIC DNA]</scope>
    <source>
        <strain evidence="8">K00500041</strain>
    </source>
</reference>
<gene>
    <name evidence="2" type="ORF">ERS007657_01483</name>
    <name evidence="6" type="ORF">ERS007661_02401</name>
    <name evidence="7" type="ORF">ERS007679_01726</name>
    <name evidence="1" type="ORF">ERS007681_03876</name>
    <name evidence="8" type="ORF">ERS007703_04177</name>
    <name evidence="9" type="ORF">ERS007720_03985</name>
    <name evidence="5" type="ORF">ERS027646_02958</name>
    <name evidence="3" type="ORF">ERS027659_00838</name>
    <name evidence="4" type="ORF">ERS027661_03284</name>
</gene>
<dbReference type="EMBL" id="CFOE01000769">
    <property type="protein sequence ID" value="CFE45624.1"/>
    <property type="molecule type" value="Genomic_DNA"/>
</dbReference>
<evidence type="ECO:0000313" key="12">
    <source>
        <dbReference type="Proteomes" id="UP000044938"/>
    </source>
</evidence>
<evidence type="ECO:0000313" key="13">
    <source>
        <dbReference type="Proteomes" id="UP000045842"/>
    </source>
</evidence>
<evidence type="ECO:0000313" key="5">
    <source>
        <dbReference type="EMBL" id="CKT08914.1"/>
    </source>
</evidence>
<evidence type="ECO:0000313" key="14">
    <source>
        <dbReference type="Proteomes" id="UP000046680"/>
    </source>
</evidence>
<dbReference type="EMBL" id="CSAJ01000739">
    <property type="protein sequence ID" value="COX14537.1"/>
    <property type="molecule type" value="Genomic_DNA"/>
</dbReference>
<dbReference type="EMBL" id="CGCX01000461">
    <property type="protein sequence ID" value="CFR76541.1"/>
    <property type="molecule type" value="Genomic_DNA"/>
</dbReference>
<dbReference type="Proteomes" id="UP000039217">
    <property type="component" value="Unassembled WGS sequence"/>
</dbReference>
<dbReference type="Proteomes" id="UP000045842">
    <property type="component" value="Unassembled WGS sequence"/>
</dbReference>
<evidence type="ECO:0000313" key="11">
    <source>
        <dbReference type="Proteomes" id="UP000039217"/>
    </source>
</evidence>
<dbReference type="Proteomes" id="UP000046680">
    <property type="component" value="Unassembled WGS sequence"/>
</dbReference>
<evidence type="ECO:0000313" key="1">
    <source>
        <dbReference type="EMBL" id="CFE45624.1"/>
    </source>
</evidence>
<dbReference type="EMBL" id="CNGE01000620">
    <property type="protein sequence ID" value="CKT08914.1"/>
    <property type="molecule type" value="Genomic_DNA"/>
</dbReference>
<evidence type="ECO:0000313" key="15">
    <source>
        <dbReference type="Proteomes" id="UP000048289"/>
    </source>
</evidence>
<evidence type="ECO:0000313" key="9">
    <source>
        <dbReference type="EMBL" id="COX14537.1"/>
    </source>
</evidence>
<sequence>MAFLLAAGVQYIGDPLQNLAIFLGPVIESVFIGFHPAARIQHLSGIAARRPGNTHPLLPSPNRQIASRITVRLASGISRRLGRWIHPAPVFAVTR</sequence>
<proteinExistence type="predicted"/>